<reference evidence="2" key="1">
    <citation type="submission" date="2022-03" db="EMBL/GenBank/DDBJ databases">
        <authorList>
            <person name="Martin C."/>
        </authorList>
    </citation>
    <scope>NUCLEOTIDE SEQUENCE</scope>
</reference>
<feature type="region of interest" description="Disordered" evidence="1">
    <location>
        <begin position="135"/>
        <end position="185"/>
    </location>
</feature>
<evidence type="ECO:0000256" key="1">
    <source>
        <dbReference type="SAM" id="MobiDB-lite"/>
    </source>
</evidence>
<keyword evidence="3" id="KW-1185">Reference proteome</keyword>
<feature type="compositionally biased region" description="Basic and acidic residues" evidence="1">
    <location>
        <begin position="410"/>
        <end position="420"/>
    </location>
</feature>
<dbReference type="Proteomes" id="UP000749559">
    <property type="component" value="Unassembled WGS sequence"/>
</dbReference>
<accession>A0A8J1TB61</accession>
<dbReference type="AlphaFoldDB" id="A0A8J1TB61"/>
<evidence type="ECO:0000313" key="2">
    <source>
        <dbReference type="EMBL" id="CAH1799911.1"/>
    </source>
</evidence>
<feature type="compositionally biased region" description="Basic and acidic residues" evidence="1">
    <location>
        <begin position="456"/>
        <end position="467"/>
    </location>
</feature>
<evidence type="ECO:0000313" key="3">
    <source>
        <dbReference type="Proteomes" id="UP000749559"/>
    </source>
</evidence>
<name>A0A8J1TB61_OWEFU</name>
<gene>
    <name evidence="2" type="ORF">OFUS_LOCUS23868</name>
</gene>
<comment type="caution">
    <text evidence="2">The sequence shown here is derived from an EMBL/GenBank/DDBJ whole genome shotgun (WGS) entry which is preliminary data.</text>
</comment>
<dbReference type="EMBL" id="CAIIXF020000011">
    <property type="protein sequence ID" value="CAH1799911.1"/>
    <property type="molecule type" value="Genomic_DNA"/>
</dbReference>
<protein>
    <submittedName>
        <fullName evidence="2">Uncharacterized protein</fullName>
    </submittedName>
</protein>
<organism evidence="2 3">
    <name type="scientific">Owenia fusiformis</name>
    <name type="common">Polychaete worm</name>
    <dbReference type="NCBI Taxonomy" id="6347"/>
    <lineage>
        <taxon>Eukaryota</taxon>
        <taxon>Metazoa</taxon>
        <taxon>Spiralia</taxon>
        <taxon>Lophotrochozoa</taxon>
        <taxon>Annelida</taxon>
        <taxon>Polychaeta</taxon>
        <taxon>Sedentaria</taxon>
        <taxon>Canalipalpata</taxon>
        <taxon>Sabellida</taxon>
        <taxon>Oweniida</taxon>
        <taxon>Oweniidae</taxon>
        <taxon>Owenia</taxon>
    </lineage>
</organism>
<feature type="region of interest" description="Disordered" evidence="1">
    <location>
        <begin position="396"/>
        <end position="498"/>
    </location>
</feature>
<proteinExistence type="predicted"/>
<sequence length="519" mass="59573">MKGTDTTMRKTTTIEGDRSPLWTRDETFIIDHNNATRNNKTNFRNEINFKETIVTDEYNDVPRQDRHVPEDARVKDELETERKVDDFINTPNLPSRPRASTIGSDYRREILQRTNKRFKSIKKYTQIPVLKRNSWRSRSTSHATNPGPEISRADEMSSYSSKSRRHSSHYVNLDTADNCDSKDDDNNDDETFCDDKAQGVLRIKRKHLRRRILSDPAELDDSKDSLPVSMREQTSCESFYNKTAEKVIERYRKRANSDITELSAATQHFKDIYSSNHDHESSDIVYLKHNLPRKLRPLFPERPETKPGFHEDMPHVEIKNTSLNSSSDDISPINTCNKNYSAGNEPKANLETEIALRTNLPASNSRKALIPLKGYTPNILDKIEREKTPLIMDHGLVRKGSGHHTTAIEPLRRVNSEKARPISSRHGNLSRDRPASVKDKKHPRSIEQLKQCSAEEMEKLKTGKEPSRQGSIKSRKSLDRANSLPDSEAGADDSQLSEMMSQLKTCRYLRTNTDLTEET</sequence>
<feature type="compositionally biased region" description="Basic and acidic residues" evidence="1">
    <location>
        <begin position="429"/>
        <end position="438"/>
    </location>
</feature>